<reference evidence="2 3" key="1">
    <citation type="submission" date="2018-11" db="EMBL/GenBank/DDBJ databases">
        <authorList>
            <consortium name="Pathogen Informatics"/>
        </authorList>
    </citation>
    <scope>NUCLEOTIDE SEQUENCE [LARGE SCALE GENOMIC DNA]</scope>
</reference>
<sequence length="112" mass="12238">MNADDRSTLLRLLALARHNIPLNEGVLIYPSFKTQTSNNDVNSGSLDPQELYTKLVTLHLQRQARELLEREPVIATTTANATMEPTLEPPTAAAAATATTETSHRDALSEVI</sequence>
<protein>
    <submittedName>
        <fullName evidence="2">Uncharacterized protein</fullName>
    </submittedName>
</protein>
<feature type="region of interest" description="Disordered" evidence="1">
    <location>
        <begin position="77"/>
        <end position="112"/>
    </location>
</feature>
<evidence type="ECO:0000313" key="2">
    <source>
        <dbReference type="EMBL" id="VDN21539.1"/>
    </source>
</evidence>
<dbReference type="EMBL" id="UYRU01071864">
    <property type="protein sequence ID" value="VDN21539.1"/>
    <property type="molecule type" value="Genomic_DNA"/>
</dbReference>
<accession>A0A3P7PPQ0</accession>
<name>A0A3P7PPQ0_DIBLA</name>
<gene>
    <name evidence="2" type="ORF">DILT_LOCUS13855</name>
</gene>
<feature type="compositionally biased region" description="Low complexity" evidence="1">
    <location>
        <begin position="81"/>
        <end position="101"/>
    </location>
</feature>
<organism evidence="2 3">
    <name type="scientific">Dibothriocephalus latus</name>
    <name type="common">Fish tapeworm</name>
    <name type="synonym">Diphyllobothrium latum</name>
    <dbReference type="NCBI Taxonomy" id="60516"/>
    <lineage>
        <taxon>Eukaryota</taxon>
        <taxon>Metazoa</taxon>
        <taxon>Spiralia</taxon>
        <taxon>Lophotrochozoa</taxon>
        <taxon>Platyhelminthes</taxon>
        <taxon>Cestoda</taxon>
        <taxon>Eucestoda</taxon>
        <taxon>Diphyllobothriidea</taxon>
        <taxon>Diphyllobothriidae</taxon>
        <taxon>Dibothriocephalus</taxon>
    </lineage>
</organism>
<proteinExistence type="predicted"/>
<feature type="compositionally biased region" description="Basic and acidic residues" evidence="1">
    <location>
        <begin position="102"/>
        <end position="112"/>
    </location>
</feature>
<evidence type="ECO:0000313" key="3">
    <source>
        <dbReference type="Proteomes" id="UP000281553"/>
    </source>
</evidence>
<dbReference type="Proteomes" id="UP000281553">
    <property type="component" value="Unassembled WGS sequence"/>
</dbReference>
<dbReference type="AlphaFoldDB" id="A0A3P7PPQ0"/>
<evidence type="ECO:0000256" key="1">
    <source>
        <dbReference type="SAM" id="MobiDB-lite"/>
    </source>
</evidence>
<keyword evidence="3" id="KW-1185">Reference proteome</keyword>